<evidence type="ECO:0000256" key="1">
    <source>
        <dbReference type="SAM" id="Phobius"/>
    </source>
</evidence>
<feature type="transmembrane region" description="Helical" evidence="1">
    <location>
        <begin position="21"/>
        <end position="47"/>
    </location>
</feature>
<accession>A0AAE0I4Y3</accession>
<proteinExistence type="predicted"/>
<name>A0AAE0I4Y3_9PEZI</name>
<feature type="transmembrane region" description="Helical" evidence="1">
    <location>
        <begin position="67"/>
        <end position="88"/>
    </location>
</feature>
<keyword evidence="1" id="KW-0812">Transmembrane</keyword>
<keyword evidence="1" id="KW-1133">Transmembrane helix</keyword>
<feature type="transmembrane region" description="Helical" evidence="1">
    <location>
        <begin position="100"/>
        <end position="121"/>
    </location>
</feature>
<sequence>MGSPYIIGDASPFMKRVLVPFWVVRIIVMLFEIALYAFVIGVVASYYHDHRGLVQQYGENASVSTLIAVLGVIMTLIIICLILDIVCIVKRARRTLSPRFFLIVNVIQTTLWVIWFVMSMIGANSPLTIVIAVIIFLSFLGLLIYSSVVFHRFRKGKLGAGNYVQAHNPEVHNLVAGQQNTGYANYPMADPYPQAPVDAIPHEQKPAYYDAPAPYSNMHNNNLAYEPIHRPQ</sequence>
<keyword evidence="1" id="KW-0472">Membrane</keyword>
<dbReference type="AlphaFoldDB" id="A0AAE0I4Y3"/>
<evidence type="ECO:0000313" key="3">
    <source>
        <dbReference type="Proteomes" id="UP001286456"/>
    </source>
</evidence>
<reference evidence="2" key="1">
    <citation type="journal article" date="2023" name="Mol. Phylogenet. Evol.">
        <title>Genome-scale phylogeny and comparative genomics of the fungal order Sordariales.</title>
        <authorList>
            <person name="Hensen N."/>
            <person name="Bonometti L."/>
            <person name="Westerberg I."/>
            <person name="Brannstrom I.O."/>
            <person name="Guillou S."/>
            <person name="Cros-Aarteil S."/>
            <person name="Calhoun S."/>
            <person name="Haridas S."/>
            <person name="Kuo A."/>
            <person name="Mondo S."/>
            <person name="Pangilinan J."/>
            <person name="Riley R."/>
            <person name="LaButti K."/>
            <person name="Andreopoulos B."/>
            <person name="Lipzen A."/>
            <person name="Chen C."/>
            <person name="Yan M."/>
            <person name="Daum C."/>
            <person name="Ng V."/>
            <person name="Clum A."/>
            <person name="Steindorff A."/>
            <person name="Ohm R.A."/>
            <person name="Martin F."/>
            <person name="Silar P."/>
            <person name="Natvig D.O."/>
            <person name="Lalanne C."/>
            <person name="Gautier V."/>
            <person name="Ament-Velasquez S.L."/>
            <person name="Kruys A."/>
            <person name="Hutchinson M.I."/>
            <person name="Powell A.J."/>
            <person name="Barry K."/>
            <person name="Miller A.N."/>
            <person name="Grigoriev I.V."/>
            <person name="Debuchy R."/>
            <person name="Gladieux P."/>
            <person name="Hiltunen Thoren M."/>
            <person name="Johannesson H."/>
        </authorList>
    </citation>
    <scope>NUCLEOTIDE SEQUENCE</scope>
    <source>
        <strain evidence="2">SMH4131-1</strain>
    </source>
</reference>
<reference evidence="2" key="2">
    <citation type="submission" date="2023-06" db="EMBL/GenBank/DDBJ databases">
        <authorList>
            <consortium name="Lawrence Berkeley National Laboratory"/>
            <person name="Haridas S."/>
            <person name="Hensen N."/>
            <person name="Bonometti L."/>
            <person name="Westerberg I."/>
            <person name="Brannstrom I.O."/>
            <person name="Guillou S."/>
            <person name="Cros-Aarteil S."/>
            <person name="Calhoun S."/>
            <person name="Kuo A."/>
            <person name="Mondo S."/>
            <person name="Pangilinan J."/>
            <person name="Riley R."/>
            <person name="Labutti K."/>
            <person name="Andreopoulos B."/>
            <person name="Lipzen A."/>
            <person name="Chen C."/>
            <person name="Yanf M."/>
            <person name="Daum C."/>
            <person name="Ng V."/>
            <person name="Clum A."/>
            <person name="Steindorff A."/>
            <person name="Ohm R."/>
            <person name="Martin F."/>
            <person name="Silar P."/>
            <person name="Natvig D."/>
            <person name="Lalanne C."/>
            <person name="Gautier V."/>
            <person name="Ament-Velasquez S.L."/>
            <person name="Kruys A."/>
            <person name="Hutchinson M.I."/>
            <person name="Powell A.J."/>
            <person name="Barry K."/>
            <person name="Miller A.N."/>
            <person name="Grigoriev I.V."/>
            <person name="Debuchy R."/>
            <person name="Gladieux P."/>
            <person name="Thoren M.H."/>
            <person name="Johannesson H."/>
        </authorList>
    </citation>
    <scope>NUCLEOTIDE SEQUENCE</scope>
    <source>
        <strain evidence="2">SMH4131-1</strain>
    </source>
</reference>
<dbReference type="EMBL" id="JAUEPO010000007">
    <property type="protein sequence ID" value="KAK3317676.1"/>
    <property type="molecule type" value="Genomic_DNA"/>
</dbReference>
<comment type="caution">
    <text evidence="2">The sequence shown here is derived from an EMBL/GenBank/DDBJ whole genome shotgun (WGS) entry which is preliminary data.</text>
</comment>
<dbReference type="Proteomes" id="UP001286456">
    <property type="component" value="Unassembled WGS sequence"/>
</dbReference>
<keyword evidence="3" id="KW-1185">Reference proteome</keyword>
<protein>
    <submittedName>
        <fullName evidence="2">Uncharacterized protein</fullName>
    </submittedName>
</protein>
<organism evidence="2 3">
    <name type="scientific">Cercophora scortea</name>
    <dbReference type="NCBI Taxonomy" id="314031"/>
    <lineage>
        <taxon>Eukaryota</taxon>
        <taxon>Fungi</taxon>
        <taxon>Dikarya</taxon>
        <taxon>Ascomycota</taxon>
        <taxon>Pezizomycotina</taxon>
        <taxon>Sordariomycetes</taxon>
        <taxon>Sordariomycetidae</taxon>
        <taxon>Sordariales</taxon>
        <taxon>Lasiosphaeriaceae</taxon>
        <taxon>Cercophora</taxon>
    </lineage>
</organism>
<feature type="transmembrane region" description="Helical" evidence="1">
    <location>
        <begin position="127"/>
        <end position="150"/>
    </location>
</feature>
<evidence type="ECO:0000313" key="2">
    <source>
        <dbReference type="EMBL" id="KAK3317676.1"/>
    </source>
</evidence>
<gene>
    <name evidence="2" type="ORF">B0T19DRAFT_405354</name>
</gene>